<dbReference type="Pfam" id="PF01624">
    <property type="entry name" value="MutS_I"/>
    <property type="match status" value="1"/>
</dbReference>
<dbReference type="GO" id="GO:0006298">
    <property type="term" value="P:mismatch repair"/>
    <property type="evidence" value="ECO:0007669"/>
    <property type="project" value="InterPro"/>
</dbReference>
<dbReference type="GO" id="GO:0005524">
    <property type="term" value="F:ATP binding"/>
    <property type="evidence" value="ECO:0007669"/>
    <property type="project" value="UniProtKB-KW"/>
</dbReference>
<keyword evidence="4" id="KW-0067">ATP-binding</keyword>
<evidence type="ECO:0000256" key="3">
    <source>
        <dbReference type="ARBA" id="ARBA00022763"/>
    </source>
</evidence>
<dbReference type="InterPro" id="IPR000432">
    <property type="entry name" value="DNA_mismatch_repair_MutS_C"/>
</dbReference>
<dbReference type="eggNOG" id="KOG0218">
    <property type="taxonomic scope" value="Eukaryota"/>
</dbReference>
<dbReference type="Proteomes" id="UP000008698">
    <property type="component" value="Unassembled WGS sequence"/>
</dbReference>
<evidence type="ECO:0000256" key="5">
    <source>
        <dbReference type="ARBA" id="ARBA00023125"/>
    </source>
</evidence>
<evidence type="ECO:0000256" key="7">
    <source>
        <dbReference type="ARBA" id="ARBA00029792"/>
    </source>
</evidence>
<keyword evidence="3" id="KW-0227">DNA damage</keyword>
<evidence type="ECO:0000256" key="2">
    <source>
        <dbReference type="ARBA" id="ARBA00022741"/>
    </source>
</evidence>
<evidence type="ECO:0000256" key="4">
    <source>
        <dbReference type="ARBA" id="ARBA00022840"/>
    </source>
</evidence>
<feature type="compositionally biased region" description="Low complexity" evidence="8">
    <location>
        <begin position="168"/>
        <end position="179"/>
    </location>
</feature>
<dbReference type="InterPro" id="IPR036187">
    <property type="entry name" value="DNA_mismatch_repair_MutS_sf"/>
</dbReference>
<keyword evidence="6" id="KW-0234">DNA repair</keyword>
<evidence type="ECO:0000259" key="11">
    <source>
        <dbReference type="Pfam" id="PF05188"/>
    </source>
</evidence>
<protein>
    <recommendedName>
        <fullName evidence="7">MutS protein homolog 3</fullName>
    </recommendedName>
</protein>
<gene>
    <name evidence="13" type="ORF">VDBG_04688</name>
</gene>
<dbReference type="PANTHER" id="PTHR11361">
    <property type="entry name" value="DNA MISMATCH REPAIR PROTEIN MUTS FAMILY MEMBER"/>
    <property type="match status" value="1"/>
</dbReference>
<dbReference type="AlphaFoldDB" id="C9SI06"/>
<dbReference type="GO" id="GO:0006312">
    <property type="term" value="P:mitotic recombination"/>
    <property type="evidence" value="ECO:0007669"/>
    <property type="project" value="TreeGrafter"/>
</dbReference>
<dbReference type="RefSeq" id="XP_003005082.1">
    <property type="nucleotide sequence ID" value="XM_003005036.1"/>
</dbReference>
<dbReference type="PANTHER" id="PTHR11361:SF122">
    <property type="entry name" value="DNA MISMATCH REPAIR PROTEIN MSH3"/>
    <property type="match status" value="1"/>
</dbReference>
<evidence type="ECO:0000313" key="13">
    <source>
        <dbReference type="EMBL" id="EEY18579.1"/>
    </source>
</evidence>
<reference evidence="14" key="1">
    <citation type="journal article" date="2011" name="PLoS Pathog.">
        <title>Comparative genomics yields insights into niche adaptation of plant vascular wilt pathogens.</title>
        <authorList>
            <person name="Klosterman S.J."/>
            <person name="Subbarao K.V."/>
            <person name="Kang S."/>
            <person name="Veronese P."/>
            <person name="Gold S.E."/>
            <person name="Thomma B.P.H.J."/>
            <person name="Chen Z."/>
            <person name="Henrissat B."/>
            <person name="Lee Y.-H."/>
            <person name="Park J."/>
            <person name="Garcia-Pedrajas M.D."/>
            <person name="Barbara D.J."/>
            <person name="Anchieta A."/>
            <person name="de Jonge R."/>
            <person name="Santhanam P."/>
            <person name="Maruthachalam K."/>
            <person name="Atallah Z."/>
            <person name="Amyotte S.G."/>
            <person name="Paz Z."/>
            <person name="Inderbitzin P."/>
            <person name="Hayes R.J."/>
            <person name="Heiman D.I."/>
            <person name="Young S."/>
            <person name="Zeng Q."/>
            <person name="Engels R."/>
            <person name="Galagan J."/>
            <person name="Cuomo C.A."/>
            <person name="Dobinson K.F."/>
            <person name="Ma L.-J."/>
        </authorList>
    </citation>
    <scope>NUCLEOTIDE SEQUENCE [LARGE SCALE GENOMIC DNA]</scope>
    <source>
        <strain evidence="14">VaMs.102 / ATCC MYA-4576 / FGSC 10136</strain>
    </source>
</reference>
<dbReference type="GO" id="GO:0140664">
    <property type="term" value="F:ATP-dependent DNA damage sensor activity"/>
    <property type="evidence" value="ECO:0007669"/>
    <property type="project" value="InterPro"/>
</dbReference>
<feature type="compositionally biased region" description="Acidic residues" evidence="8">
    <location>
        <begin position="315"/>
        <end position="328"/>
    </location>
</feature>
<dbReference type="STRING" id="526221.C9SI06"/>
<dbReference type="InterPro" id="IPR045076">
    <property type="entry name" value="MutS"/>
</dbReference>
<feature type="region of interest" description="Disordered" evidence="8">
    <location>
        <begin position="119"/>
        <end position="343"/>
    </location>
</feature>
<dbReference type="Gene3D" id="1.10.1420.10">
    <property type="match status" value="2"/>
</dbReference>
<dbReference type="EMBL" id="DS985218">
    <property type="protein sequence ID" value="EEY18579.1"/>
    <property type="molecule type" value="Genomic_DNA"/>
</dbReference>
<evidence type="ECO:0000259" key="12">
    <source>
        <dbReference type="Pfam" id="PF05192"/>
    </source>
</evidence>
<dbReference type="FunFam" id="3.40.1170.10:FF:000006">
    <property type="entry name" value="DNA mismatch repair protein"/>
    <property type="match status" value="1"/>
</dbReference>
<feature type="region of interest" description="Disordered" evidence="8">
    <location>
        <begin position="882"/>
        <end position="903"/>
    </location>
</feature>
<dbReference type="Gene3D" id="3.40.50.300">
    <property type="entry name" value="P-loop containing nucleotide triphosphate hydrolases"/>
    <property type="match status" value="1"/>
</dbReference>
<evidence type="ECO:0000259" key="10">
    <source>
        <dbReference type="Pfam" id="PF01624"/>
    </source>
</evidence>
<dbReference type="Pfam" id="PF05188">
    <property type="entry name" value="MutS_II"/>
    <property type="match status" value="1"/>
</dbReference>
<dbReference type="GO" id="GO:0005634">
    <property type="term" value="C:nucleus"/>
    <property type="evidence" value="ECO:0007669"/>
    <property type="project" value="TreeGrafter"/>
</dbReference>
<dbReference type="OrthoDB" id="121051at2759"/>
<evidence type="ECO:0000256" key="6">
    <source>
        <dbReference type="ARBA" id="ARBA00023204"/>
    </source>
</evidence>
<dbReference type="InterPro" id="IPR036678">
    <property type="entry name" value="MutS_con_dom_sf"/>
</dbReference>
<feature type="domain" description="DNA mismatch repair protein MutS connector" evidence="11">
    <location>
        <begin position="489"/>
        <end position="627"/>
    </location>
</feature>
<evidence type="ECO:0000313" key="14">
    <source>
        <dbReference type="Proteomes" id="UP000008698"/>
    </source>
</evidence>
<dbReference type="InterPro" id="IPR016151">
    <property type="entry name" value="DNA_mismatch_repair_MutS_N"/>
</dbReference>
<sequence>MPASRMLLMSRSTESIGNFMVDAQAPLHLLYKRDKLYGRQSALMLVMDQVPRRMTATARLRSLWYRQMEASRRHYCEVRTRPERSKWSVHRKYLRTPGDPGTSQRVHDPETRLDFDITTFPDSCRPSPFNSIPASKLPNPIMAPAEKKQKSLTSFFQPRPASSPVAASQKPTTQSPSPSRAETNKTKPVETSRKRPLEEDADRVNNGSNRTLKRRKADISEEAEGEVAPSPSSPLGSKARPSAPKPSSRTERFLCMEPSSDAAVPLKKDDEEEEDAEMAQKTERRSSQTFRQETWPPRQHAASRGPATEEATQGAEDEDGEDGDEEEAPPPPKGAKKGGARANKKLTPMEIQFLDIKRKHMDTVLIVEVGYKFRFFGEDARIAARELSIVCIPGKFRYDEHPSESHLDRFASASIPVHRLPVHAKRLVAAGHKVGVVRQLETAALKKAGDNRNAPFVRKLTNVYTKGTYIDENGELDSQGENGAPAAGYLLCITETPSKGQGTDEKVDVGIVAVQPATGDIIYDNFEDGFMRSEIETRLLHISPCEFVIVGDLTKGTDKMIRHLSGSSTNVFGDRSRFYADKMKDTAAESAANGTAVLLLDKVLHLPEAVTICLSAMITHLKEYGLEHIFDLTKYFQSFTTRQHMLINGSTLESLEVYRNSTDHTEHGSLFWALDKTSTRFGQRLLRKWVGRPLLDDSQLEERVAAVEEIANGQGTPQVDKLEALLVSIKTDLERSLIRMYYAKCSRPELLAVLQSLQRIATQYATIKTASDIGFDSPLIANALLSLPHILDTIISYLDKINPEAARKDDKYNFFREAEQNEDIQDFKMGIVAVEQELDEHRRDAAAKLGRKKPVDYVTNLARMADPTGEGPIRNVHMRFTATRPDGREAPDNGAGADSEGDDDVDAAAAADEEITFLYEVAEGVAHRSYGLNVARLARIPRKVINVAARKSRELERDMRHTQIAGSWSSLV</sequence>
<dbReference type="SUPFAM" id="SSF48334">
    <property type="entry name" value="DNA repair protein MutS, domain III"/>
    <property type="match status" value="1"/>
</dbReference>
<accession>C9SI06</accession>
<evidence type="ECO:0000259" key="9">
    <source>
        <dbReference type="Pfam" id="PF00488"/>
    </source>
</evidence>
<name>C9SI06_VERA1</name>
<feature type="compositionally biased region" description="Low complexity" evidence="8">
    <location>
        <begin position="237"/>
        <end position="247"/>
    </location>
</feature>
<dbReference type="Pfam" id="PF05192">
    <property type="entry name" value="MutS_III"/>
    <property type="match status" value="1"/>
</dbReference>
<dbReference type="SUPFAM" id="SSF55271">
    <property type="entry name" value="DNA repair protein MutS, domain I"/>
    <property type="match status" value="1"/>
</dbReference>
<evidence type="ECO:0000256" key="1">
    <source>
        <dbReference type="ARBA" id="ARBA00007094"/>
    </source>
</evidence>
<dbReference type="GO" id="GO:0030983">
    <property type="term" value="F:mismatched DNA binding"/>
    <property type="evidence" value="ECO:0007669"/>
    <property type="project" value="InterPro"/>
</dbReference>
<dbReference type="InterPro" id="IPR007695">
    <property type="entry name" value="DNA_mismatch_repair_MutS-lik_N"/>
</dbReference>
<dbReference type="Gene3D" id="3.40.1170.10">
    <property type="entry name" value="DNA repair protein MutS, domain I"/>
    <property type="match status" value="1"/>
</dbReference>
<dbReference type="GeneID" id="9530300"/>
<proteinExistence type="inferred from homology"/>
<dbReference type="KEGG" id="val:VDBG_04688"/>
<feature type="domain" description="DNA mismatch repair protein MutS-like N-terminal" evidence="10">
    <location>
        <begin position="347"/>
        <end position="472"/>
    </location>
</feature>
<keyword evidence="5" id="KW-0238">DNA-binding</keyword>
<feature type="compositionally biased region" description="Basic and acidic residues" evidence="8">
    <location>
        <begin position="182"/>
        <end position="198"/>
    </location>
</feature>
<organism evidence="14">
    <name type="scientific">Verticillium alfalfae (strain VaMs.102 / ATCC MYA-4576 / FGSC 10136)</name>
    <name type="common">Verticillium wilt of alfalfa</name>
    <name type="synonym">Verticillium albo-atrum</name>
    <dbReference type="NCBI Taxonomy" id="526221"/>
    <lineage>
        <taxon>Eukaryota</taxon>
        <taxon>Fungi</taxon>
        <taxon>Dikarya</taxon>
        <taxon>Ascomycota</taxon>
        <taxon>Pezizomycotina</taxon>
        <taxon>Sordariomycetes</taxon>
        <taxon>Hypocreomycetidae</taxon>
        <taxon>Glomerellales</taxon>
        <taxon>Plectosphaerellaceae</taxon>
        <taxon>Verticillium</taxon>
    </lineage>
</organism>
<dbReference type="InterPro" id="IPR007860">
    <property type="entry name" value="DNA_mmatch_repair_MutS_con_dom"/>
</dbReference>
<dbReference type="Pfam" id="PF00488">
    <property type="entry name" value="MutS_V"/>
    <property type="match status" value="1"/>
</dbReference>
<dbReference type="Gene3D" id="3.30.420.110">
    <property type="entry name" value="MutS, connector domain"/>
    <property type="match status" value="1"/>
</dbReference>
<comment type="similarity">
    <text evidence="1">Belongs to the DNA mismatch repair MutS family. MSH3 subfamily.</text>
</comment>
<feature type="domain" description="DNA mismatch repair protein MutS core" evidence="12">
    <location>
        <begin position="650"/>
        <end position="792"/>
    </location>
</feature>
<keyword evidence="2" id="KW-0547">Nucleotide-binding</keyword>
<dbReference type="HOGENOM" id="CLU_002472_0_0_1"/>
<keyword evidence="14" id="KW-1185">Reference proteome</keyword>
<dbReference type="InterPro" id="IPR007696">
    <property type="entry name" value="DNA_mismatch_repair_MutS_core"/>
</dbReference>
<feature type="compositionally biased region" description="Basic residues" evidence="8">
    <location>
        <begin position="334"/>
        <end position="343"/>
    </location>
</feature>
<feature type="domain" description="DNA mismatch repair proteins mutS family" evidence="9">
    <location>
        <begin position="908"/>
        <end position="956"/>
    </location>
</feature>
<dbReference type="InterPro" id="IPR027417">
    <property type="entry name" value="P-loop_NTPase"/>
</dbReference>
<evidence type="ECO:0000256" key="8">
    <source>
        <dbReference type="SAM" id="MobiDB-lite"/>
    </source>
</evidence>